<gene>
    <name evidence="1" type="ORF">AK812_SmicGene17270</name>
</gene>
<accession>A0A1Q9DY56</accession>
<name>A0A1Q9DY56_SYMMI</name>
<keyword evidence="2" id="KW-1185">Reference proteome</keyword>
<proteinExistence type="predicted"/>
<dbReference type="Proteomes" id="UP000186817">
    <property type="component" value="Unassembled WGS sequence"/>
</dbReference>
<organism evidence="1 2">
    <name type="scientific">Symbiodinium microadriaticum</name>
    <name type="common">Dinoflagellate</name>
    <name type="synonym">Zooxanthella microadriatica</name>
    <dbReference type="NCBI Taxonomy" id="2951"/>
    <lineage>
        <taxon>Eukaryota</taxon>
        <taxon>Sar</taxon>
        <taxon>Alveolata</taxon>
        <taxon>Dinophyceae</taxon>
        <taxon>Suessiales</taxon>
        <taxon>Symbiodiniaceae</taxon>
        <taxon>Symbiodinium</taxon>
    </lineage>
</organism>
<dbReference type="EMBL" id="LSRX01000339">
    <property type="protein sequence ID" value="OLQ00108.1"/>
    <property type="molecule type" value="Genomic_DNA"/>
</dbReference>
<evidence type="ECO:0000313" key="2">
    <source>
        <dbReference type="Proteomes" id="UP000186817"/>
    </source>
</evidence>
<comment type="caution">
    <text evidence="1">The sequence shown here is derived from an EMBL/GenBank/DDBJ whole genome shotgun (WGS) entry which is preliminary data.</text>
</comment>
<reference evidence="1 2" key="1">
    <citation type="submission" date="2016-02" db="EMBL/GenBank/DDBJ databases">
        <title>Genome analysis of coral dinoflagellate symbionts highlights evolutionary adaptations to a symbiotic lifestyle.</title>
        <authorList>
            <person name="Aranda M."/>
            <person name="Li Y."/>
            <person name="Liew Y.J."/>
            <person name="Baumgarten S."/>
            <person name="Simakov O."/>
            <person name="Wilson M."/>
            <person name="Piel J."/>
            <person name="Ashoor H."/>
            <person name="Bougouffa S."/>
            <person name="Bajic V.B."/>
            <person name="Ryu T."/>
            <person name="Ravasi T."/>
            <person name="Bayer T."/>
            <person name="Micklem G."/>
            <person name="Kim H."/>
            <person name="Bhak J."/>
            <person name="Lajeunesse T.C."/>
            <person name="Voolstra C.R."/>
        </authorList>
    </citation>
    <scope>NUCLEOTIDE SEQUENCE [LARGE SCALE GENOMIC DNA]</scope>
    <source>
        <strain evidence="1 2">CCMP2467</strain>
    </source>
</reference>
<dbReference type="AlphaFoldDB" id="A0A1Q9DY56"/>
<evidence type="ECO:0000313" key="1">
    <source>
        <dbReference type="EMBL" id="OLQ00108.1"/>
    </source>
</evidence>
<sequence length="76" mass="8297">MVVAAPLSATNYSLGHASRTVILVLESLKKTRDDDRDRDRLGNRVVGERETAPVFILEAFGRSDAEAPHDVALGFC</sequence>
<protein>
    <submittedName>
        <fullName evidence="1">Uncharacterized protein</fullName>
    </submittedName>
</protein>